<keyword evidence="2" id="KW-1133">Transmembrane helix</keyword>
<feature type="region of interest" description="Disordered" evidence="1">
    <location>
        <begin position="137"/>
        <end position="168"/>
    </location>
</feature>
<dbReference type="InterPro" id="IPR043993">
    <property type="entry name" value="T4SS_pilin"/>
</dbReference>
<dbReference type="STRING" id="1802440.A2569_01245"/>
<keyword evidence="2" id="KW-0812">Transmembrane</keyword>
<name>A0A1G2QJ61_9BACT</name>
<organism evidence="3 4">
    <name type="scientific">Candidatus Vogelbacteria bacterium RIFOXYD1_FULL_51_18</name>
    <dbReference type="NCBI Taxonomy" id="1802440"/>
    <lineage>
        <taxon>Bacteria</taxon>
        <taxon>Candidatus Vogeliibacteriota</taxon>
    </lineage>
</organism>
<sequence length="408" mass="44036">MLPLFAASIILLTGVPLVLAADPTGSGVILLEPSVVNKTEGARVQFGEYMSTLFTTFIAIAAALAVLMIVWGGIEYISSFSGSGKEQGKERITNAVFGLLLAVSAFLILQTVNPDLVSTETLNLDIGKLSANPTAIREGLYGPGGTRDLEHEDREKDQSEEQPKDEWGKCSENGYLDCQWIGSFKNPQNGYREIEPHNCEYRVFRTGFGCYGKIDTENQRYYFILNKEGQICYKGPYTTNEECSSARNAYQTGTGDCVNSESVTRNVQGYPLCSNEGSGTADAGTWRYQGGIERQAGDMSHSLKTLLSCMRQEIPDTSIGQISSISDSGHIGKLDECNGANSSSNCAHSRNSCHYGGGTGSNGSMAVDFGDEWNKKVLSAAARKCDPGAYVLDEGNHLHVSTGVCPKN</sequence>
<feature type="compositionally biased region" description="Basic and acidic residues" evidence="1">
    <location>
        <begin position="147"/>
        <end position="168"/>
    </location>
</feature>
<accession>A0A1G2QJ61</accession>
<dbReference type="AlphaFoldDB" id="A0A1G2QJ61"/>
<feature type="transmembrane region" description="Helical" evidence="2">
    <location>
        <begin position="49"/>
        <end position="71"/>
    </location>
</feature>
<feature type="transmembrane region" description="Helical" evidence="2">
    <location>
        <begin position="92"/>
        <end position="109"/>
    </location>
</feature>
<keyword evidence="2" id="KW-0472">Membrane</keyword>
<dbReference type="Proteomes" id="UP000177090">
    <property type="component" value="Unassembled WGS sequence"/>
</dbReference>
<evidence type="ECO:0000313" key="4">
    <source>
        <dbReference type="Proteomes" id="UP000177090"/>
    </source>
</evidence>
<dbReference type="Pfam" id="PF18895">
    <property type="entry name" value="T4SS_pilin"/>
    <property type="match status" value="1"/>
</dbReference>
<proteinExistence type="predicted"/>
<evidence type="ECO:0000256" key="1">
    <source>
        <dbReference type="SAM" id="MobiDB-lite"/>
    </source>
</evidence>
<evidence type="ECO:0000313" key="3">
    <source>
        <dbReference type="EMBL" id="OHA60443.1"/>
    </source>
</evidence>
<protein>
    <submittedName>
        <fullName evidence="3">Uncharacterized protein</fullName>
    </submittedName>
</protein>
<reference evidence="3 4" key="1">
    <citation type="journal article" date="2016" name="Nat. Commun.">
        <title>Thousands of microbial genomes shed light on interconnected biogeochemical processes in an aquifer system.</title>
        <authorList>
            <person name="Anantharaman K."/>
            <person name="Brown C.T."/>
            <person name="Hug L.A."/>
            <person name="Sharon I."/>
            <person name="Castelle C.J."/>
            <person name="Probst A.J."/>
            <person name="Thomas B.C."/>
            <person name="Singh A."/>
            <person name="Wilkins M.J."/>
            <person name="Karaoz U."/>
            <person name="Brodie E.L."/>
            <person name="Williams K.H."/>
            <person name="Hubbard S.S."/>
            <person name="Banfield J.F."/>
        </authorList>
    </citation>
    <scope>NUCLEOTIDE SEQUENCE [LARGE SCALE GENOMIC DNA]</scope>
</reference>
<evidence type="ECO:0000256" key="2">
    <source>
        <dbReference type="SAM" id="Phobius"/>
    </source>
</evidence>
<dbReference type="EMBL" id="MHTL01000013">
    <property type="protein sequence ID" value="OHA60443.1"/>
    <property type="molecule type" value="Genomic_DNA"/>
</dbReference>
<comment type="caution">
    <text evidence="3">The sequence shown here is derived from an EMBL/GenBank/DDBJ whole genome shotgun (WGS) entry which is preliminary data.</text>
</comment>
<gene>
    <name evidence="3" type="ORF">A2569_01245</name>
</gene>